<dbReference type="Proteomes" id="UP000054023">
    <property type="component" value="Unassembled WGS sequence"/>
</dbReference>
<evidence type="ECO:0000256" key="1">
    <source>
        <dbReference type="ARBA" id="ARBA00004651"/>
    </source>
</evidence>
<dbReference type="GO" id="GO:0005886">
    <property type="term" value="C:plasma membrane"/>
    <property type="evidence" value="ECO:0007669"/>
    <property type="project" value="UniProtKB-SubCell"/>
</dbReference>
<organism evidence="10 11">
    <name type="scientific">Nesterenkonia jeotgali</name>
    <dbReference type="NCBI Taxonomy" id="317018"/>
    <lineage>
        <taxon>Bacteria</taxon>
        <taxon>Bacillati</taxon>
        <taxon>Actinomycetota</taxon>
        <taxon>Actinomycetes</taxon>
        <taxon>Micrococcales</taxon>
        <taxon>Micrococcaceae</taxon>
        <taxon>Nesterenkonia</taxon>
    </lineage>
</organism>
<evidence type="ECO:0000256" key="8">
    <source>
        <dbReference type="RuleBase" id="RU363041"/>
    </source>
</evidence>
<protein>
    <recommendedName>
        <fullName evidence="8">Probable membrane transporter protein</fullName>
    </recommendedName>
</protein>
<keyword evidence="4 8" id="KW-1003">Cell membrane</keyword>
<dbReference type="InterPro" id="IPR002781">
    <property type="entry name" value="TM_pro_TauE-like"/>
</dbReference>
<reference evidence="11" key="1">
    <citation type="submission" date="2015-12" db="EMBL/GenBank/DDBJ databases">
        <authorList>
            <person name="Nair G.R."/>
            <person name="Kaur G."/>
            <person name="Mayilraj S."/>
        </authorList>
    </citation>
    <scope>NUCLEOTIDE SEQUENCE [LARGE SCALE GENOMIC DNA]</scope>
    <source>
        <strain evidence="11">CD08_7</strain>
    </source>
</reference>
<evidence type="ECO:0000256" key="2">
    <source>
        <dbReference type="ARBA" id="ARBA00009142"/>
    </source>
</evidence>
<accession>A0A0W8IE23</accession>
<name>A0A0W8IE23_9MICC</name>
<feature type="transmembrane region" description="Helical" evidence="8">
    <location>
        <begin position="110"/>
        <end position="128"/>
    </location>
</feature>
<feature type="transmembrane region" description="Helical" evidence="8">
    <location>
        <begin position="84"/>
        <end position="104"/>
    </location>
</feature>
<dbReference type="PANTHER" id="PTHR30269:SF0">
    <property type="entry name" value="MEMBRANE TRANSPORTER PROTEIN YFCA-RELATED"/>
    <property type="match status" value="1"/>
</dbReference>
<proteinExistence type="inferred from homology"/>
<evidence type="ECO:0000313" key="10">
    <source>
        <dbReference type="EMBL" id="KUG58170.1"/>
    </source>
</evidence>
<feature type="compositionally biased region" description="Low complexity" evidence="9">
    <location>
        <begin position="152"/>
        <end position="176"/>
    </location>
</feature>
<feature type="transmembrane region" description="Helical" evidence="8">
    <location>
        <begin position="187"/>
        <end position="220"/>
    </location>
</feature>
<keyword evidence="5 8" id="KW-0812">Transmembrane</keyword>
<dbReference type="PANTHER" id="PTHR30269">
    <property type="entry name" value="TRANSMEMBRANE PROTEIN YFCA"/>
    <property type="match status" value="1"/>
</dbReference>
<evidence type="ECO:0000256" key="7">
    <source>
        <dbReference type="ARBA" id="ARBA00023136"/>
    </source>
</evidence>
<comment type="similarity">
    <text evidence="2 8">Belongs to the 4-toluene sulfonate uptake permease (TSUP) (TC 2.A.102) family.</text>
</comment>
<dbReference type="OrthoDB" id="3782574at2"/>
<gene>
    <name evidence="10" type="ORF">AVL63_06775</name>
</gene>
<dbReference type="STRING" id="317018.AVL63_06775"/>
<evidence type="ECO:0000256" key="4">
    <source>
        <dbReference type="ARBA" id="ARBA00022475"/>
    </source>
</evidence>
<dbReference type="Pfam" id="PF01925">
    <property type="entry name" value="TauE"/>
    <property type="match status" value="1"/>
</dbReference>
<feature type="transmembrane region" description="Helical" evidence="8">
    <location>
        <begin position="289"/>
        <end position="311"/>
    </location>
</feature>
<dbReference type="AlphaFoldDB" id="A0A0W8IE23"/>
<keyword evidence="7 8" id="KW-0472">Membrane</keyword>
<comment type="caution">
    <text evidence="10">The sequence shown here is derived from an EMBL/GenBank/DDBJ whole genome shotgun (WGS) entry which is preliminary data.</text>
</comment>
<evidence type="ECO:0000256" key="5">
    <source>
        <dbReference type="ARBA" id="ARBA00022692"/>
    </source>
</evidence>
<feature type="transmembrane region" description="Helical" evidence="8">
    <location>
        <begin position="232"/>
        <end position="252"/>
    </location>
</feature>
<keyword evidence="11" id="KW-1185">Reference proteome</keyword>
<feature type="region of interest" description="Disordered" evidence="9">
    <location>
        <begin position="143"/>
        <end position="176"/>
    </location>
</feature>
<sequence>MEALADFELHGLGIEFLLLILVAGVWAGAINTVVGSGTLVTFPVLVAMGIPPVSATVSNAMGLIAGNFTGAWGYRREIRQVKSVLIKLVPASVLGGVIGAVLLITLPEEVFGRVAPILIVVSLAFVIAQPRLSAWVRARAAAREEEKRPDQPGAEPAAADTDAGADGGADEAAAAKPAKPSMPTVSLVLMLLVFAAGIYGGYFVAAQGILLMGILGIFLMANIQQANGVKNLLVAVVNLTAAISYLVVDYLLREPDERVILWGVVGIIAVGSTLGGLIGAWVGRRLSPLVLRLVIVTLGLVALFVMLRNLFLAG</sequence>
<comment type="subcellular location">
    <subcellularLocation>
        <location evidence="1 8">Cell membrane</location>
        <topology evidence="1 8">Multi-pass membrane protein</topology>
    </subcellularLocation>
</comment>
<dbReference type="InterPro" id="IPR052017">
    <property type="entry name" value="TSUP"/>
</dbReference>
<keyword evidence="6 8" id="KW-1133">Transmembrane helix</keyword>
<dbReference type="RefSeq" id="WP_058889402.1">
    <property type="nucleotide sequence ID" value="NZ_LQBM01000004.1"/>
</dbReference>
<evidence type="ECO:0000256" key="3">
    <source>
        <dbReference type="ARBA" id="ARBA00022448"/>
    </source>
</evidence>
<feature type="transmembrane region" description="Helical" evidence="8">
    <location>
        <begin position="259"/>
        <end position="283"/>
    </location>
</feature>
<feature type="transmembrane region" description="Helical" evidence="8">
    <location>
        <begin position="12"/>
        <end position="34"/>
    </location>
</feature>
<keyword evidence="3" id="KW-0813">Transport</keyword>
<feature type="transmembrane region" description="Helical" evidence="8">
    <location>
        <begin position="40"/>
        <end position="64"/>
    </location>
</feature>
<dbReference type="EMBL" id="LQBM01000004">
    <property type="protein sequence ID" value="KUG58170.1"/>
    <property type="molecule type" value="Genomic_DNA"/>
</dbReference>
<evidence type="ECO:0000256" key="6">
    <source>
        <dbReference type="ARBA" id="ARBA00022989"/>
    </source>
</evidence>
<evidence type="ECO:0000256" key="9">
    <source>
        <dbReference type="SAM" id="MobiDB-lite"/>
    </source>
</evidence>
<evidence type="ECO:0000313" key="11">
    <source>
        <dbReference type="Proteomes" id="UP000054023"/>
    </source>
</evidence>